<dbReference type="PANTHER" id="PTHR43390">
    <property type="entry name" value="SIGNAL PEPTIDASE I"/>
    <property type="match status" value="1"/>
</dbReference>
<evidence type="ECO:0000256" key="4">
    <source>
        <dbReference type="ARBA" id="ARBA00013208"/>
    </source>
</evidence>
<reference evidence="9 10" key="1">
    <citation type="submission" date="2016-02" db="EMBL/GenBank/DDBJ databases">
        <title>Comparison of Clostridium stercorarium subspecies using comparative genomics and transcriptomics.</title>
        <authorList>
            <person name="Schellenberg J."/>
            <person name="Thallinger G."/>
            <person name="Levin D.B."/>
            <person name="Zhang X."/>
            <person name="Alvare G."/>
            <person name="Fristensky B."/>
            <person name="Sparling R."/>
        </authorList>
    </citation>
    <scope>NUCLEOTIDE SEQUENCE [LARGE SCALE GENOMIC DNA]</scope>
    <source>
        <strain evidence="9 10">DSM 2910</strain>
    </source>
</reference>
<protein>
    <recommendedName>
        <fullName evidence="4 7">Signal peptidase I</fullName>
        <ecNumber evidence="4 7">3.4.21.89</ecNumber>
    </recommendedName>
</protein>
<dbReference type="GO" id="GO:0006465">
    <property type="term" value="P:signal peptide processing"/>
    <property type="evidence" value="ECO:0007669"/>
    <property type="project" value="InterPro"/>
</dbReference>
<dbReference type="InterPro" id="IPR019533">
    <property type="entry name" value="Peptidase_S26"/>
</dbReference>
<evidence type="ECO:0000256" key="6">
    <source>
        <dbReference type="PIRSR" id="PIRSR600223-1"/>
    </source>
</evidence>
<dbReference type="Proteomes" id="UP000092971">
    <property type="component" value="Chromosome"/>
</dbReference>
<feature type="active site" evidence="6">
    <location>
        <position position="47"/>
    </location>
</feature>
<proteinExistence type="inferred from homology"/>
<evidence type="ECO:0000313" key="9">
    <source>
        <dbReference type="EMBL" id="ANW98582.1"/>
    </source>
</evidence>
<comment type="catalytic activity">
    <reaction evidence="1 7">
        <text>Cleavage of hydrophobic, N-terminal signal or leader sequences from secreted and periplasmic proteins.</text>
        <dbReference type="EC" id="3.4.21.89"/>
    </reaction>
</comment>
<keyword evidence="7" id="KW-1133">Transmembrane helix</keyword>
<evidence type="ECO:0000256" key="1">
    <source>
        <dbReference type="ARBA" id="ARBA00000677"/>
    </source>
</evidence>
<accession>A0A1B1YCT7</accession>
<comment type="subcellular location">
    <subcellularLocation>
        <location evidence="2">Cell membrane</location>
        <topology evidence="2">Single-pass type II membrane protein</topology>
    </subcellularLocation>
    <subcellularLocation>
        <location evidence="7">Membrane</location>
        <topology evidence="7">Single-pass type II membrane protein</topology>
    </subcellularLocation>
</comment>
<dbReference type="CDD" id="cd06530">
    <property type="entry name" value="S26_SPase_I"/>
    <property type="match status" value="1"/>
</dbReference>
<keyword evidence="5 7" id="KW-0378">Hydrolase</keyword>
<dbReference type="AlphaFoldDB" id="A0A1B1YCT7"/>
<feature type="domain" description="Peptidase S26" evidence="8">
    <location>
        <begin position="17"/>
        <end position="194"/>
    </location>
</feature>
<dbReference type="PROSITE" id="PS00761">
    <property type="entry name" value="SPASE_I_3"/>
    <property type="match status" value="1"/>
</dbReference>
<dbReference type="InterPro" id="IPR000223">
    <property type="entry name" value="Pept_S26A_signal_pept_1"/>
</dbReference>
<dbReference type="OrthoDB" id="9802919at2"/>
<organism evidence="9 10">
    <name type="scientific">Thermoclostridium stercorarium subsp. thermolacticum DSM 2910</name>
    <dbReference type="NCBI Taxonomy" id="1121336"/>
    <lineage>
        <taxon>Bacteria</taxon>
        <taxon>Bacillati</taxon>
        <taxon>Bacillota</taxon>
        <taxon>Clostridia</taxon>
        <taxon>Eubacteriales</taxon>
        <taxon>Oscillospiraceae</taxon>
        <taxon>Thermoclostridium</taxon>
    </lineage>
</organism>
<dbReference type="InterPro" id="IPR036286">
    <property type="entry name" value="LexA/Signal_pep-like_sf"/>
</dbReference>
<dbReference type="GO" id="GO:0009003">
    <property type="term" value="F:signal peptidase activity"/>
    <property type="evidence" value="ECO:0007669"/>
    <property type="project" value="UniProtKB-EC"/>
</dbReference>
<evidence type="ECO:0000256" key="2">
    <source>
        <dbReference type="ARBA" id="ARBA00004401"/>
    </source>
</evidence>
<sequence length="203" mass="23187">MNEEQKTNKTNIGKEILEWILYFIGAVIVASLLQSQFFALTTVHQSSMQNTLQEGHTLIINKLSYQFSKPQRGDIVVFLRGENTSGFVNKYKVFLQDVKLRFRKSFRTNRLIKRIIAVEGDEIDIHDGKVYINGELLEEPYVKGITPEMGMEYPLTVPEGYVFVMGDNRENSLDSRTFGPIPVTSIEGKAIFRVFPFSEIGKP</sequence>
<dbReference type="Gene3D" id="2.10.109.10">
    <property type="entry name" value="Umud Fragment, subunit A"/>
    <property type="match status" value="1"/>
</dbReference>
<keyword evidence="7" id="KW-0812">Transmembrane</keyword>
<evidence type="ECO:0000256" key="7">
    <source>
        <dbReference type="RuleBase" id="RU362042"/>
    </source>
</evidence>
<feature type="transmembrane region" description="Helical" evidence="7">
    <location>
        <begin position="20"/>
        <end position="40"/>
    </location>
</feature>
<keyword evidence="7" id="KW-0472">Membrane</keyword>
<dbReference type="EC" id="3.4.21.89" evidence="4 7"/>
<comment type="similarity">
    <text evidence="3 7">Belongs to the peptidase S26 family.</text>
</comment>
<dbReference type="SUPFAM" id="SSF51306">
    <property type="entry name" value="LexA/Signal peptidase"/>
    <property type="match status" value="1"/>
</dbReference>
<feature type="active site" evidence="6">
    <location>
        <position position="113"/>
    </location>
</feature>
<dbReference type="RefSeq" id="WP_015358901.1">
    <property type="nucleotide sequence ID" value="NZ_CP014672.1"/>
</dbReference>
<dbReference type="InterPro" id="IPR019758">
    <property type="entry name" value="Pept_S26A_signal_pept_1_CS"/>
</dbReference>
<evidence type="ECO:0000256" key="3">
    <source>
        <dbReference type="ARBA" id="ARBA00009370"/>
    </source>
</evidence>
<dbReference type="Pfam" id="PF10502">
    <property type="entry name" value="Peptidase_S26"/>
    <property type="match status" value="1"/>
</dbReference>
<dbReference type="GO" id="GO:0004252">
    <property type="term" value="F:serine-type endopeptidase activity"/>
    <property type="evidence" value="ECO:0007669"/>
    <property type="project" value="InterPro"/>
</dbReference>
<evidence type="ECO:0000313" key="10">
    <source>
        <dbReference type="Proteomes" id="UP000092971"/>
    </source>
</evidence>
<dbReference type="NCBIfam" id="TIGR02227">
    <property type="entry name" value="sigpep_I_bact"/>
    <property type="match status" value="1"/>
</dbReference>
<dbReference type="GO" id="GO:0005886">
    <property type="term" value="C:plasma membrane"/>
    <property type="evidence" value="ECO:0007669"/>
    <property type="project" value="UniProtKB-SubCell"/>
</dbReference>
<dbReference type="PRINTS" id="PR00727">
    <property type="entry name" value="LEADERPTASE"/>
</dbReference>
<evidence type="ECO:0000256" key="5">
    <source>
        <dbReference type="ARBA" id="ARBA00022801"/>
    </source>
</evidence>
<keyword evidence="7" id="KW-0645">Protease</keyword>
<evidence type="ECO:0000259" key="8">
    <source>
        <dbReference type="Pfam" id="PF10502"/>
    </source>
</evidence>
<name>A0A1B1YCT7_THEST</name>
<dbReference type="PANTHER" id="PTHR43390:SF1">
    <property type="entry name" value="CHLOROPLAST PROCESSING PEPTIDASE"/>
    <property type="match status" value="1"/>
</dbReference>
<dbReference type="EMBL" id="CP014672">
    <property type="protein sequence ID" value="ANW98582.1"/>
    <property type="molecule type" value="Genomic_DNA"/>
</dbReference>
<gene>
    <name evidence="9" type="ORF">CSTERTH_05790</name>
</gene>